<keyword evidence="1" id="KW-0547">Nucleotide-binding</keyword>
<organism evidence="4 5">
    <name type="scientific">Sulfurimonas aquatica</name>
    <dbReference type="NCBI Taxonomy" id="2672570"/>
    <lineage>
        <taxon>Bacteria</taxon>
        <taxon>Pseudomonadati</taxon>
        <taxon>Campylobacterota</taxon>
        <taxon>Epsilonproteobacteria</taxon>
        <taxon>Campylobacterales</taxon>
        <taxon>Sulfurimonadaceae</taxon>
        <taxon>Sulfurimonas</taxon>
    </lineage>
</organism>
<dbReference type="InterPro" id="IPR009057">
    <property type="entry name" value="Homeodomain-like_sf"/>
</dbReference>
<keyword evidence="2" id="KW-0067">ATP-binding</keyword>
<keyword evidence="5" id="KW-1185">Reference proteome</keyword>
<dbReference type="GO" id="GO:0005524">
    <property type="term" value="F:ATP binding"/>
    <property type="evidence" value="ECO:0007669"/>
    <property type="project" value="UniProtKB-KW"/>
</dbReference>
<dbReference type="SUPFAM" id="SSF46689">
    <property type="entry name" value="Homeodomain-like"/>
    <property type="match status" value="1"/>
</dbReference>
<evidence type="ECO:0000256" key="2">
    <source>
        <dbReference type="ARBA" id="ARBA00022840"/>
    </source>
</evidence>
<dbReference type="InterPro" id="IPR027417">
    <property type="entry name" value="P-loop_NTPase"/>
</dbReference>
<accession>A0A975B2T5</accession>
<dbReference type="EMBL" id="CP046072">
    <property type="protein sequence ID" value="QSZ43108.1"/>
    <property type="molecule type" value="Genomic_DNA"/>
</dbReference>
<dbReference type="AlphaFoldDB" id="A0A975B2T5"/>
<dbReference type="GO" id="GO:0006355">
    <property type="term" value="P:regulation of DNA-templated transcription"/>
    <property type="evidence" value="ECO:0007669"/>
    <property type="project" value="InterPro"/>
</dbReference>
<evidence type="ECO:0000313" key="4">
    <source>
        <dbReference type="EMBL" id="QSZ43108.1"/>
    </source>
</evidence>
<gene>
    <name evidence="4" type="ORF">GJV85_09065</name>
</gene>
<proteinExistence type="predicted"/>
<dbReference type="SUPFAM" id="SSF52540">
    <property type="entry name" value="P-loop containing nucleoside triphosphate hydrolases"/>
    <property type="match status" value="1"/>
</dbReference>
<reference evidence="4" key="2">
    <citation type="submission" date="2021-04" db="EMBL/GenBank/DDBJ databases">
        <title>Isolation and characterization of a novel species of the genus Sulfurimonas.</title>
        <authorList>
            <person name="Fukui M."/>
        </authorList>
    </citation>
    <scope>NUCLEOTIDE SEQUENCE</scope>
    <source>
        <strain evidence="4">H1576</strain>
    </source>
</reference>
<evidence type="ECO:0000313" key="5">
    <source>
        <dbReference type="Proteomes" id="UP000671852"/>
    </source>
</evidence>
<protein>
    <submittedName>
        <fullName evidence="4">Fis family transcriptional regulator</fullName>
    </submittedName>
</protein>
<dbReference type="PROSITE" id="PS50045">
    <property type="entry name" value="SIGMA54_INTERACT_4"/>
    <property type="match status" value="1"/>
</dbReference>
<evidence type="ECO:0000259" key="3">
    <source>
        <dbReference type="PROSITE" id="PS50045"/>
    </source>
</evidence>
<dbReference type="InterPro" id="IPR002078">
    <property type="entry name" value="Sigma_54_int"/>
</dbReference>
<sequence length="253" mass="28553">MDVTSFITASEASTEAFKTATLLKTLTVNALIMGEVGVGKKTLASFILPDASIVDASNFDELLVTLESSREIIITNIETSPNLKRLVDSINENNIRVIATSKQSFTNEFIEDIFSVKFDIPPLKERAEDVSILVKQFTKEASKLFGGSEDFNITNFKADLSNNAKSLKRQVMVNYLLQDIKDNELMEIMQNYLFEKMGSNSDYRNYLYLYEVPLIKAGLSKFKSQLQLADKLGLNRNTLRKKISDNKEYLQGE</sequence>
<name>A0A975B2T5_9BACT</name>
<reference evidence="4" key="1">
    <citation type="submission" date="2019-11" db="EMBL/GenBank/DDBJ databases">
        <authorList>
            <person name="Kojima H."/>
        </authorList>
    </citation>
    <scope>NUCLEOTIDE SEQUENCE</scope>
    <source>
        <strain evidence="4">H1576</strain>
    </source>
</reference>
<dbReference type="Proteomes" id="UP000671852">
    <property type="component" value="Chromosome"/>
</dbReference>
<evidence type="ECO:0000256" key="1">
    <source>
        <dbReference type="ARBA" id="ARBA00022741"/>
    </source>
</evidence>
<dbReference type="PANTHER" id="PTHR32071">
    <property type="entry name" value="TRANSCRIPTIONAL REGULATORY PROTEIN"/>
    <property type="match status" value="1"/>
</dbReference>
<feature type="domain" description="Sigma-54 factor interaction" evidence="3">
    <location>
        <begin position="61"/>
        <end position="146"/>
    </location>
</feature>
<dbReference type="KEGG" id="saqt:GJV85_09065"/>